<feature type="region of interest" description="Disordered" evidence="1">
    <location>
        <begin position="937"/>
        <end position="1094"/>
    </location>
</feature>
<feature type="compositionally biased region" description="Low complexity" evidence="1">
    <location>
        <begin position="1181"/>
        <end position="1199"/>
    </location>
</feature>
<gene>
    <name evidence="2" type="ORF">Forpi1262_v000523</name>
</gene>
<dbReference type="EMBL" id="JAELUR010000001">
    <property type="protein sequence ID" value="KAG7437541.1"/>
    <property type="molecule type" value="Genomic_DNA"/>
</dbReference>
<name>A0A8J5USN9_FUSOX</name>
<feature type="compositionally biased region" description="Polar residues" evidence="1">
    <location>
        <begin position="623"/>
        <end position="632"/>
    </location>
</feature>
<feature type="compositionally biased region" description="Polar residues" evidence="1">
    <location>
        <begin position="1325"/>
        <end position="1345"/>
    </location>
</feature>
<feature type="compositionally biased region" description="Basic and acidic residues" evidence="1">
    <location>
        <begin position="514"/>
        <end position="530"/>
    </location>
</feature>
<dbReference type="Proteomes" id="UP000693942">
    <property type="component" value="Unassembled WGS sequence"/>
</dbReference>
<reference evidence="2" key="1">
    <citation type="submission" date="2021-04" db="EMBL/GenBank/DDBJ databases">
        <title>First draft genome resource for Brassicaceae pathogens Fusarium oxysporum f. sp. raphani and Fusarium oxysporum f. sp. rapae.</title>
        <authorList>
            <person name="Asai S."/>
        </authorList>
    </citation>
    <scope>NUCLEOTIDE SEQUENCE</scope>
    <source>
        <strain evidence="2">Tf1262</strain>
    </source>
</reference>
<feature type="compositionally biased region" description="Basic residues" evidence="1">
    <location>
        <begin position="1295"/>
        <end position="1309"/>
    </location>
</feature>
<feature type="compositionally biased region" description="Pro residues" evidence="1">
    <location>
        <begin position="266"/>
        <end position="283"/>
    </location>
</feature>
<feature type="compositionally biased region" description="Polar residues" evidence="1">
    <location>
        <begin position="1060"/>
        <end position="1087"/>
    </location>
</feature>
<feature type="region of interest" description="Disordered" evidence="1">
    <location>
        <begin position="1119"/>
        <end position="1404"/>
    </location>
</feature>
<feature type="compositionally biased region" description="Low complexity" evidence="1">
    <location>
        <begin position="1219"/>
        <end position="1235"/>
    </location>
</feature>
<feature type="region of interest" description="Disordered" evidence="1">
    <location>
        <begin position="789"/>
        <end position="897"/>
    </location>
</feature>
<feature type="compositionally biased region" description="Low complexity" evidence="1">
    <location>
        <begin position="364"/>
        <end position="374"/>
    </location>
</feature>
<feature type="compositionally biased region" description="Polar residues" evidence="1">
    <location>
        <begin position="1236"/>
        <end position="1252"/>
    </location>
</feature>
<protein>
    <submittedName>
        <fullName evidence="2">Uncharacterized protein</fullName>
    </submittedName>
</protein>
<feature type="region of interest" description="Disordered" evidence="1">
    <location>
        <begin position="311"/>
        <end position="456"/>
    </location>
</feature>
<feature type="compositionally biased region" description="Low complexity" evidence="1">
    <location>
        <begin position="1259"/>
        <end position="1273"/>
    </location>
</feature>
<feature type="compositionally biased region" description="Basic and acidic residues" evidence="1">
    <location>
        <begin position="852"/>
        <end position="873"/>
    </location>
</feature>
<feature type="compositionally biased region" description="Basic and acidic residues" evidence="1">
    <location>
        <begin position="1383"/>
        <end position="1404"/>
    </location>
</feature>
<feature type="compositionally biased region" description="Basic residues" evidence="1">
    <location>
        <begin position="1044"/>
        <end position="1056"/>
    </location>
</feature>
<evidence type="ECO:0000256" key="1">
    <source>
        <dbReference type="SAM" id="MobiDB-lite"/>
    </source>
</evidence>
<feature type="region of interest" description="Disordered" evidence="1">
    <location>
        <begin position="614"/>
        <end position="648"/>
    </location>
</feature>
<feature type="compositionally biased region" description="Polar residues" evidence="1">
    <location>
        <begin position="1119"/>
        <end position="1130"/>
    </location>
</feature>
<feature type="compositionally biased region" description="Basic and acidic residues" evidence="1">
    <location>
        <begin position="1131"/>
        <end position="1144"/>
    </location>
</feature>
<feature type="region of interest" description="Disordered" evidence="1">
    <location>
        <begin position="259"/>
        <end position="292"/>
    </location>
</feature>
<organism evidence="2 3">
    <name type="scientific">Fusarium oxysporum f. sp. raphani</name>
    <dbReference type="NCBI Taxonomy" id="96318"/>
    <lineage>
        <taxon>Eukaryota</taxon>
        <taxon>Fungi</taxon>
        <taxon>Dikarya</taxon>
        <taxon>Ascomycota</taxon>
        <taxon>Pezizomycotina</taxon>
        <taxon>Sordariomycetes</taxon>
        <taxon>Hypocreomycetidae</taxon>
        <taxon>Hypocreales</taxon>
        <taxon>Nectriaceae</taxon>
        <taxon>Fusarium</taxon>
        <taxon>Fusarium oxysporum species complex</taxon>
    </lineage>
</organism>
<sequence>MARASDLSWVWGWLPLDDKYEWDSIFTIDEAFDNKYYNITFAAISVLYKILKAINIILVPIAILLGHWLASLAVLILSVVRLSILVLILKVFGDGLEIHQEVVRPFFSTMWNTGECLSMSSLLTYFPMIRFRVCQAIEIVREHLVSIRDELYEITGIDFHYPDLPDGDITHIQPSDTRAERWMRQLVQEDRIRRQARQDEQDRIAEAENRRRGIENERIGLVWMGLQSRGPPDHQRLRERSGLSLVAALRPREVTLAGSFRASDPVSPPPAREPAPVPSPAPAPADARPIPSGREIKRAWEEGRYISLGPRRTVVKDSSTQTEPTDLASHGTMTEPIELPLQPHVSRGVQTDLVEPPAQEEPEAPVVVPELPVSEPNPDPASPEDTQRSLDRGKALNGPEPTINTNLVIIHEDKAEDKAEDEVKEPEYSAVSSRLPASIALPDSPKPTTDAESELVQTHATVLDHPYAIESLPHTPAPAILKPTRQPPVHSTTSAPETSRRIGRGPKSSIRGLKSKEYNGMRHQSRRDVPIRNSRQAKRHQDREEKMYEISMRLLEEQPPSSLKSVETQQVIDTTTTSANVSTYYTPISHHDSKHDIQRSPVVRYPLTLELPWPETTEPHATPESTSVSDALTSDPIGIASGAQDDQSEASLQTFAELFSSVVSAENESFTGCQSATVFPNTERNQQAMTEAHENVSKETSLLKVNDGGAALPSASTPLVSNTLSQSVSERTSIGQLSSSHGTSSIPLLEEIEDIEISLDQIIATSLLPRYNESEEYIYDDSLDGHDVVGKQQESLDGGPETPAARTNPHDSDEEMGSFEPGAAGDPGVSSKEEQTPPASTIYDAQMADVWRPNEEESKRIGDAAQDLFKDLMDHDDEDSSEDTKPEREPSMSPMREIVTEDQQANLEDTPMQDMQSSAPPAITAGLHLPIQQPEGPRVQAQPFISPESRPVGQGMSPREEAKLADMLVAAFEEHGPDTPTQDAQPPSVRPQPLTSADPLLEAFRARLKAAETQPQPDKYYAQVPKDRDPPDPVKEATADQRANRKIAKPMSRAHKYTPAAQSTLQSVSQGQPHSQSETLRQTPSQVNEDRGVDIAEMDLAARSLLDLAAATGIVVGNDASNQAASPSGKDSSHKDTDAQKTDAHITSSQKTSTHETNMQESSISDPEVERQTAMTLPEEQSGPNSQQPQSASASILSAKSQPSLVQSTPTQTPPAQPSPAAASTAAAQQHTPTTNNSPTAAGPINTQQQPSICPVMHGGLLLPGGNPTLSNPTATVTPAPKKSGPDPEKVAEFHRKKQAQLKKQRPKKPVNIFMQTKRPAAVPSTPNTPQKNPNSSTQGRSPSLTAIDEGDKNTRAGLDLLFGVPGSNKKKQGLQIIDINDIPDHQRTRIQKDDAGRKDEEEE</sequence>
<feature type="region of interest" description="Disordered" evidence="1">
    <location>
        <begin position="473"/>
        <end position="544"/>
    </location>
</feature>
<feature type="compositionally biased region" description="Basic and acidic residues" evidence="1">
    <location>
        <begin position="1025"/>
        <end position="1043"/>
    </location>
</feature>
<accession>A0A8J5USN9</accession>
<proteinExistence type="predicted"/>
<evidence type="ECO:0000313" key="3">
    <source>
        <dbReference type="Proteomes" id="UP000693942"/>
    </source>
</evidence>
<comment type="caution">
    <text evidence="2">The sequence shown here is derived from an EMBL/GenBank/DDBJ whole genome shotgun (WGS) entry which is preliminary data.</text>
</comment>
<feature type="compositionally biased region" description="Basic and acidic residues" evidence="1">
    <location>
        <begin position="385"/>
        <end position="394"/>
    </location>
</feature>
<evidence type="ECO:0000313" key="2">
    <source>
        <dbReference type="EMBL" id="KAG7437541.1"/>
    </source>
</evidence>
<feature type="compositionally biased region" description="Basic and acidic residues" evidence="1">
    <location>
        <begin position="1284"/>
        <end position="1294"/>
    </location>
</feature>
<feature type="compositionally biased region" description="Polar residues" evidence="1">
    <location>
        <begin position="1145"/>
        <end position="1165"/>
    </location>
</feature>